<dbReference type="Proteomes" id="UP000054107">
    <property type="component" value="Unassembled WGS sequence"/>
</dbReference>
<protein>
    <recommendedName>
        <fullName evidence="8">3'-5' exonuclease</fullName>
    </recommendedName>
    <alternativeName>
        <fullName evidence="9">Werner Syndrome-like exonuclease</fullName>
    </alternativeName>
</protein>
<feature type="non-terminal residue" evidence="11">
    <location>
        <position position="139"/>
    </location>
</feature>
<organism evidence="11 12">
    <name type="scientific">Parasitella parasitica</name>
    <dbReference type="NCBI Taxonomy" id="35722"/>
    <lineage>
        <taxon>Eukaryota</taxon>
        <taxon>Fungi</taxon>
        <taxon>Fungi incertae sedis</taxon>
        <taxon>Mucoromycota</taxon>
        <taxon>Mucoromycotina</taxon>
        <taxon>Mucoromycetes</taxon>
        <taxon>Mucorales</taxon>
        <taxon>Mucorineae</taxon>
        <taxon>Mucoraceae</taxon>
        <taxon>Parasitella</taxon>
    </lineage>
</organism>
<feature type="domain" description="3'-5' exonuclease" evidence="10">
    <location>
        <begin position="6"/>
        <end position="139"/>
    </location>
</feature>
<keyword evidence="2" id="KW-0540">Nuclease</keyword>
<dbReference type="EMBL" id="LN731471">
    <property type="protein sequence ID" value="CEP14567.1"/>
    <property type="molecule type" value="Genomic_DNA"/>
</dbReference>
<keyword evidence="6" id="KW-0460">Magnesium</keyword>
<evidence type="ECO:0000256" key="3">
    <source>
        <dbReference type="ARBA" id="ARBA00022723"/>
    </source>
</evidence>
<dbReference type="InterPro" id="IPR051132">
    <property type="entry name" value="3-5_Exonuclease_domain"/>
</dbReference>
<evidence type="ECO:0000256" key="1">
    <source>
        <dbReference type="ARBA" id="ARBA00004123"/>
    </source>
</evidence>
<evidence type="ECO:0000313" key="12">
    <source>
        <dbReference type="Proteomes" id="UP000054107"/>
    </source>
</evidence>
<dbReference type="GO" id="GO:0046872">
    <property type="term" value="F:metal ion binding"/>
    <property type="evidence" value="ECO:0007669"/>
    <property type="project" value="UniProtKB-KW"/>
</dbReference>
<dbReference type="GO" id="GO:0005634">
    <property type="term" value="C:nucleus"/>
    <property type="evidence" value="ECO:0007669"/>
    <property type="project" value="UniProtKB-SubCell"/>
</dbReference>
<accession>A0A0B7NGA3</accession>
<evidence type="ECO:0000256" key="2">
    <source>
        <dbReference type="ARBA" id="ARBA00022722"/>
    </source>
</evidence>
<dbReference type="OrthoDB" id="3016676at2759"/>
<dbReference type="GO" id="GO:0003676">
    <property type="term" value="F:nucleic acid binding"/>
    <property type="evidence" value="ECO:0007669"/>
    <property type="project" value="InterPro"/>
</dbReference>
<keyword evidence="3" id="KW-0479">Metal-binding</keyword>
<evidence type="ECO:0000259" key="10">
    <source>
        <dbReference type="Pfam" id="PF01612"/>
    </source>
</evidence>
<evidence type="ECO:0000256" key="7">
    <source>
        <dbReference type="ARBA" id="ARBA00023242"/>
    </source>
</evidence>
<dbReference type="InterPro" id="IPR036397">
    <property type="entry name" value="RNaseH_sf"/>
</dbReference>
<dbReference type="InterPro" id="IPR012337">
    <property type="entry name" value="RNaseH-like_sf"/>
</dbReference>
<evidence type="ECO:0000256" key="5">
    <source>
        <dbReference type="ARBA" id="ARBA00022839"/>
    </source>
</evidence>
<keyword evidence="7" id="KW-0539">Nucleus</keyword>
<dbReference type="Pfam" id="PF01612">
    <property type="entry name" value="DNA_pol_A_exo1"/>
    <property type="match status" value="1"/>
</dbReference>
<name>A0A0B7NGA3_9FUNG</name>
<dbReference type="SUPFAM" id="SSF53098">
    <property type="entry name" value="Ribonuclease H-like"/>
    <property type="match status" value="1"/>
</dbReference>
<keyword evidence="4" id="KW-0378">Hydrolase</keyword>
<dbReference type="Gene3D" id="3.30.420.10">
    <property type="entry name" value="Ribonuclease H-like superfamily/Ribonuclease H"/>
    <property type="match status" value="1"/>
</dbReference>
<dbReference type="PANTHER" id="PTHR13620:SF109">
    <property type="entry name" value="3'-5' EXONUCLEASE"/>
    <property type="match status" value="1"/>
</dbReference>
<evidence type="ECO:0000256" key="9">
    <source>
        <dbReference type="ARBA" id="ARBA00042761"/>
    </source>
</evidence>
<evidence type="ECO:0000256" key="8">
    <source>
        <dbReference type="ARBA" id="ARBA00040531"/>
    </source>
</evidence>
<dbReference type="InterPro" id="IPR002562">
    <property type="entry name" value="3'-5'_exonuclease_dom"/>
</dbReference>
<evidence type="ECO:0000256" key="4">
    <source>
        <dbReference type="ARBA" id="ARBA00022801"/>
    </source>
</evidence>
<evidence type="ECO:0000313" key="11">
    <source>
        <dbReference type="EMBL" id="CEP14567.1"/>
    </source>
</evidence>
<keyword evidence="12" id="KW-1185">Reference proteome</keyword>
<comment type="subcellular location">
    <subcellularLocation>
        <location evidence="1">Nucleus</location>
    </subcellularLocation>
</comment>
<sequence length="139" mass="16048">MGIDVVFGFDLEWHGSIGDFVDVMQISYDKTVYIIHIDWLWKELPPYLIGLLRSTEYKKVGRNICGDYCKDPKRYHFHGKAQIGLGSFLSRRKLISRGSMYLSEISLQILGVSINKEPRQSVWNISVLTDEMIKYAAID</sequence>
<dbReference type="AlphaFoldDB" id="A0A0B7NGA3"/>
<gene>
    <name evidence="11" type="primary">PARPA_08755.1 scaffold 34388</name>
</gene>
<dbReference type="GO" id="GO:0006139">
    <property type="term" value="P:nucleobase-containing compound metabolic process"/>
    <property type="evidence" value="ECO:0007669"/>
    <property type="project" value="InterPro"/>
</dbReference>
<dbReference type="STRING" id="35722.A0A0B7NGA3"/>
<proteinExistence type="predicted"/>
<dbReference type="GO" id="GO:0008408">
    <property type="term" value="F:3'-5' exonuclease activity"/>
    <property type="evidence" value="ECO:0007669"/>
    <property type="project" value="InterPro"/>
</dbReference>
<dbReference type="PANTHER" id="PTHR13620">
    <property type="entry name" value="3-5 EXONUCLEASE"/>
    <property type="match status" value="1"/>
</dbReference>
<reference evidence="11 12" key="1">
    <citation type="submission" date="2014-09" db="EMBL/GenBank/DDBJ databases">
        <authorList>
            <person name="Ellenberger Sabrina"/>
        </authorList>
    </citation>
    <scope>NUCLEOTIDE SEQUENCE [LARGE SCALE GENOMIC DNA]</scope>
    <source>
        <strain evidence="11 12">CBS 412.66</strain>
    </source>
</reference>
<keyword evidence="5" id="KW-0269">Exonuclease</keyword>
<evidence type="ECO:0000256" key="6">
    <source>
        <dbReference type="ARBA" id="ARBA00022842"/>
    </source>
</evidence>